<keyword evidence="1" id="KW-1133">Transmembrane helix</keyword>
<protein>
    <submittedName>
        <fullName evidence="2">Uncharacterized protein</fullName>
    </submittedName>
</protein>
<keyword evidence="3" id="KW-1185">Reference proteome</keyword>
<sequence length="106" mass="11883">SSHKFVIVFLLNSPIFFLFMEAMLTARGKDRGQEKSACLLAARGTQGASLYFLCSSAQHLTSKDQISLQDIGKTLTPFGKQLQEERTREALWKSQITPCFQGQQLL</sequence>
<name>A0A8D2NJ28_ZONAL</name>
<dbReference type="AlphaFoldDB" id="A0A8D2NJ28"/>
<organism evidence="2 3">
    <name type="scientific">Zonotrichia albicollis</name>
    <name type="common">White-throated sparrow</name>
    <name type="synonym">Fringilla albicollis</name>
    <dbReference type="NCBI Taxonomy" id="44394"/>
    <lineage>
        <taxon>Eukaryota</taxon>
        <taxon>Metazoa</taxon>
        <taxon>Chordata</taxon>
        <taxon>Craniata</taxon>
        <taxon>Vertebrata</taxon>
        <taxon>Euteleostomi</taxon>
        <taxon>Archelosauria</taxon>
        <taxon>Archosauria</taxon>
        <taxon>Dinosauria</taxon>
        <taxon>Saurischia</taxon>
        <taxon>Theropoda</taxon>
        <taxon>Coelurosauria</taxon>
        <taxon>Aves</taxon>
        <taxon>Neognathae</taxon>
        <taxon>Neoaves</taxon>
        <taxon>Telluraves</taxon>
        <taxon>Australaves</taxon>
        <taxon>Passeriformes</taxon>
        <taxon>Passerellidae</taxon>
        <taxon>Zonotrichia</taxon>
    </lineage>
</organism>
<keyword evidence="1" id="KW-0812">Transmembrane</keyword>
<feature type="transmembrane region" description="Helical" evidence="1">
    <location>
        <begin position="6"/>
        <end position="26"/>
    </location>
</feature>
<evidence type="ECO:0000313" key="3">
    <source>
        <dbReference type="Proteomes" id="UP000694413"/>
    </source>
</evidence>
<keyword evidence="1" id="KW-0472">Membrane</keyword>
<evidence type="ECO:0000256" key="1">
    <source>
        <dbReference type="SAM" id="Phobius"/>
    </source>
</evidence>
<reference evidence="2" key="1">
    <citation type="submission" date="2025-08" db="UniProtKB">
        <authorList>
            <consortium name="Ensembl"/>
        </authorList>
    </citation>
    <scope>IDENTIFICATION</scope>
</reference>
<dbReference type="Ensembl" id="ENSZALT00000030260.1">
    <property type="protein sequence ID" value="ENSZALP00000023349.1"/>
    <property type="gene ID" value="ENSZALG00000018059.1"/>
</dbReference>
<proteinExistence type="predicted"/>
<dbReference type="Proteomes" id="UP000694413">
    <property type="component" value="Unassembled WGS sequence"/>
</dbReference>
<accession>A0A8D2NJ28</accession>
<evidence type="ECO:0000313" key="2">
    <source>
        <dbReference type="Ensembl" id="ENSZALP00000023349.1"/>
    </source>
</evidence>
<reference evidence="2" key="2">
    <citation type="submission" date="2025-09" db="UniProtKB">
        <authorList>
            <consortium name="Ensembl"/>
        </authorList>
    </citation>
    <scope>IDENTIFICATION</scope>
</reference>